<name>A0A7G1HUX7_9BACT</name>
<dbReference type="SUPFAM" id="SSF51905">
    <property type="entry name" value="FAD/NAD(P)-binding domain"/>
    <property type="match status" value="2"/>
</dbReference>
<keyword evidence="5" id="KW-0411">Iron-sulfur</keyword>
<evidence type="ECO:0000256" key="5">
    <source>
        <dbReference type="ARBA" id="ARBA00023014"/>
    </source>
</evidence>
<dbReference type="Gene3D" id="3.50.50.60">
    <property type="entry name" value="FAD/NAD(P)-binding domain"/>
    <property type="match status" value="2"/>
</dbReference>
<protein>
    <recommendedName>
        <fullName evidence="8">FAD-dependent oxidoreductase</fullName>
    </recommendedName>
</protein>
<dbReference type="PANTHER" id="PTHR43498">
    <property type="entry name" value="FERREDOXIN:COB-COM HETERODISULFIDE REDUCTASE SUBUNIT A"/>
    <property type="match status" value="1"/>
</dbReference>
<keyword evidence="3" id="KW-0560">Oxidoreductase</keyword>
<sequence>MERREFLNMGLLSVGGVLIGPEFTYAETLKEISDSLHNTSGFYDLVINGAGMAGFYAAIEASKRGLKVLILDKRTSPGFDIAGKRRLWLNTNGIREWDDAMIDLFCPEGERNEIGEPALSGVARSCYKNELLLFAGSLKKGMLRSLLVNGIDVLLMTDIWGVVVDNQNQVCGVTIASKHGLYFVSCGSFLDVSDGSLFTRGVLGLAYEIKEAGFVVELEGVSPECPNILSVDTSWGISDNCVKLHKGKKFPDQYLLEFRFRVSTNDLSCIERQARLLAAEIGKRLPELSPFLSESKIRYWALESSLSVVGDIDETMFPKGYHMFTAPEIYTDCEDLSSLYVNMRKVTGMMPRYHNDRKGKFVIYVGGKTVFACGDVVREDGFKLPLYDYIPKRLSVTEENVPLLIAGGGTAGTAAALGAMRKGMTPLVVEYFNDLGGTKTVGGVSSYYFGFKDHKLIKELEVQIKSVADTYHLKTTIPRSFYFLKKLSEAGNSVIHGAIVCNVSMKGRSVDSVLLCENGRLRRIFARLVVDATGDGDIAYFAGAKYKMGDSRMGITQNYSHWDIPFRPKVKNYNRDYDIIDNTLISEVQRGLYLSHYESHFYDFYPMLAVRESRRPDALHCLSIVDIVNKSVFPDTIVQSRSDYDPHYFSSSELSRCAFLLPHFDNGSRVNIPYRCIVPKEIDGLLLSGKAIGQTYKGLQFTRMSADVTVLGYVSGMIAADIVKTGVRPRDFVVNDICKELKAIGYLSDDVGVSRTSDTNDIINQLLAGNNYSWLSCCLQNRAEILPLLKKEYQLSKALVLAKALAWFGDCSGTKQIRDELEYLYEQELIKGHSSAYYEEYDGTNLYWHINQDIALLGMSGDRDNHIIVGRILSGTTSGGRRVPAKDAYNEGRIDLQLIPYYNRIINLCFYAERNPSHLFIHGFEKLLDDVNIGGFKTTCYKETRWRLYSANLELFIAAALARCGSVRGIQVLLDYLDDIHSDFRRFARKELFAILKKDCEYDIVAWKRQIDKQTFPLRITPLVKDIEI</sequence>
<dbReference type="Pfam" id="PF12831">
    <property type="entry name" value="FAD_oxidored"/>
    <property type="match status" value="3"/>
</dbReference>
<dbReference type="PANTHER" id="PTHR43498:SF1">
    <property type="entry name" value="COB--COM HETERODISULFIDE REDUCTASE IRON-SULFUR SUBUNIT A"/>
    <property type="match status" value="1"/>
</dbReference>
<dbReference type="Proteomes" id="UP000594042">
    <property type="component" value="Chromosome"/>
</dbReference>
<evidence type="ECO:0000256" key="3">
    <source>
        <dbReference type="ARBA" id="ARBA00023002"/>
    </source>
</evidence>
<proteinExistence type="predicted"/>
<dbReference type="AlphaFoldDB" id="A0A7G1HUX7"/>
<evidence type="ECO:0000313" key="6">
    <source>
        <dbReference type="EMBL" id="BCI62572.1"/>
    </source>
</evidence>
<dbReference type="EMBL" id="AP023322">
    <property type="protein sequence ID" value="BCI62572.1"/>
    <property type="molecule type" value="Genomic_DNA"/>
</dbReference>
<dbReference type="KEGG" id="copr:Cop2CBH44_09250"/>
<evidence type="ECO:0000256" key="4">
    <source>
        <dbReference type="ARBA" id="ARBA00023004"/>
    </source>
</evidence>
<dbReference type="PRINTS" id="PR00411">
    <property type="entry name" value="PNDRDTASEI"/>
</dbReference>
<keyword evidence="7" id="KW-1185">Reference proteome</keyword>
<keyword evidence="4" id="KW-0408">Iron</keyword>
<evidence type="ECO:0008006" key="8">
    <source>
        <dbReference type="Google" id="ProtNLM"/>
    </source>
</evidence>
<keyword evidence="2" id="KW-0479">Metal-binding</keyword>
<evidence type="ECO:0000313" key="7">
    <source>
        <dbReference type="Proteomes" id="UP000594042"/>
    </source>
</evidence>
<dbReference type="RefSeq" id="WP_021929296.1">
    <property type="nucleotide sequence ID" value="NZ_AP023322.1"/>
</dbReference>
<organism evidence="6 7">
    <name type="scientific">Coprobacter secundus subsp. similis</name>
    <dbReference type="NCBI Taxonomy" id="2751153"/>
    <lineage>
        <taxon>Bacteria</taxon>
        <taxon>Pseudomonadati</taxon>
        <taxon>Bacteroidota</taxon>
        <taxon>Bacteroidia</taxon>
        <taxon>Bacteroidales</taxon>
        <taxon>Barnesiellaceae</taxon>
        <taxon>Coprobacter</taxon>
    </lineage>
</organism>
<reference evidence="7" key="1">
    <citation type="submission" date="2020-07" db="EMBL/GenBank/DDBJ databases">
        <title>Complete genome sequencing of Coprobacter sp. strain 2CBH44.</title>
        <authorList>
            <person name="Sakamoto M."/>
            <person name="Murakami T."/>
            <person name="Mori H."/>
        </authorList>
    </citation>
    <scope>NUCLEOTIDE SEQUENCE [LARGE SCALE GENOMIC DNA]</scope>
    <source>
        <strain evidence="7">2CBH44</strain>
    </source>
</reference>
<dbReference type="InterPro" id="IPR036188">
    <property type="entry name" value="FAD/NAD-bd_sf"/>
</dbReference>
<keyword evidence="1" id="KW-0004">4Fe-4S</keyword>
<dbReference type="GO" id="GO:0051539">
    <property type="term" value="F:4 iron, 4 sulfur cluster binding"/>
    <property type="evidence" value="ECO:0007669"/>
    <property type="project" value="UniProtKB-KW"/>
</dbReference>
<dbReference type="InterPro" id="IPR039650">
    <property type="entry name" value="HdrA-like"/>
</dbReference>
<gene>
    <name evidence="6" type="ORF">Cop2CBH44_09250</name>
</gene>
<accession>A0A7G1HUX7</accession>
<evidence type="ECO:0000256" key="1">
    <source>
        <dbReference type="ARBA" id="ARBA00022485"/>
    </source>
</evidence>
<dbReference type="GO" id="GO:0046872">
    <property type="term" value="F:metal ion binding"/>
    <property type="evidence" value="ECO:0007669"/>
    <property type="project" value="UniProtKB-KW"/>
</dbReference>
<evidence type="ECO:0000256" key="2">
    <source>
        <dbReference type="ARBA" id="ARBA00022723"/>
    </source>
</evidence>
<dbReference type="GO" id="GO:0016491">
    <property type="term" value="F:oxidoreductase activity"/>
    <property type="evidence" value="ECO:0007669"/>
    <property type="project" value="UniProtKB-KW"/>
</dbReference>